<protein>
    <submittedName>
        <fullName evidence="6">PAB-dependent poly(A)-specific ribonuclease subunit 3</fullName>
    </submittedName>
</protein>
<reference evidence="6 7" key="1">
    <citation type="submission" date="2020-02" db="EMBL/GenBank/DDBJ databases">
        <title>Draft genome sequence of Haematococcus lacustris strain NIES-144.</title>
        <authorList>
            <person name="Morimoto D."/>
            <person name="Nakagawa S."/>
            <person name="Yoshida T."/>
            <person name="Sawayama S."/>
        </authorList>
    </citation>
    <scope>NUCLEOTIDE SEQUENCE [LARGE SCALE GENOMIC DNA]</scope>
    <source>
        <strain evidence="6 7">NIES-144</strain>
    </source>
</reference>
<feature type="domain" description="Pan3 C-terminal knob" evidence="5">
    <location>
        <begin position="215"/>
        <end position="266"/>
    </location>
</feature>
<evidence type="ECO:0000256" key="1">
    <source>
        <dbReference type="ARBA" id="ARBA00004496"/>
    </source>
</evidence>
<dbReference type="GO" id="GO:0008143">
    <property type="term" value="F:poly(A) binding"/>
    <property type="evidence" value="ECO:0007669"/>
    <property type="project" value="TreeGrafter"/>
</dbReference>
<comment type="subcellular location">
    <subcellularLocation>
        <location evidence="1">Cytoplasm</location>
    </subcellularLocation>
</comment>
<gene>
    <name evidence="6" type="ORF">HaLaN_00674</name>
</gene>
<feature type="chain" id="PRO_5025335931" evidence="4">
    <location>
        <begin position="20"/>
        <end position="270"/>
    </location>
</feature>
<dbReference type="InterPro" id="IPR030844">
    <property type="entry name" value="PAN3"/>
</dbReference>
<proteinExistence type="predicted"/>
<feature type="signal peptide" evidence="4">
    <location>
        <begin position="1"/>
        <end position="19"/>
    </location>
</feature>
<dbReference type="GO" id="GO:0000289">
    <property type="term" value="P:nuclear-transcribed mRNA poly(A) tail shortening"/>
    <property type="evidence" value="ECO:0007669"/>
    <property type="project" value="InterPro"/>
</dbReference>
<organism evidence="6 7">
    <name type="scientific">Haematococcus lacustris</name>
    <name type="common">Green alga</name>
    <name type="synonym">Haematococcus pluvialis</name>
    <dbReference type="NCBI Taxonomy" id="44745"/>
    <lineage>
        <taxon>Eukaryota</taxon>
        <taxon>Viridiplantae</taxon>
        <taxon>Chlorophyta</taxon>
        <taxon>core chlorophytes</taxon>
        <taxon>Chlorophyceae</taxon>
        <taxon>CS clade</taxon>
        <taxon>Chlamydomonadales</taxon>
        <taxon>Haematococcaceae</taxon>
        <taxon>Haematococcus</taxon>
    </lineage>
</organism>
<dbReference type="Gene3D" id="1.10.510.10">
    <property type="entry name" value="Transferase(Phosphotransferase) domain 1"/>
    <property type="match status" value="1"/>
</dbReference>
<evidence type="ECO:0000259" key="5">
    <source>
        <dbReference type="Pfam" id="PF18101"/>
    </source>
</evidence>
<dbReference type="InterPro" id="IPR041332">
    <property type="entry name" value="Pan3_CK"/>
</dbReference>
<dbReference type="EMBL" id="BLLF01000022">
    <property type="protein sequence ID" value="GFH06101.1"/>
    <property type="molecule type" value="Genomic_DNA"/>
</dbReference>
<keyword evidence="4" id="KW-0732">Signal</keyword>
<dbReference type="PANTHER" id="PTHR12272:SF11">
    <property type="entry name" value="PAN2-PAN3 DEADENYLATION COMPLEX SUBUNIT PAN3"/>
    <property type="match status" value="1"/>
</dbReference>
<dbReference type="Proteomes" id="UP000485058">
    <property type="component" value="Unassembled WGS sequence"/>
</dbReference>
<dbReference type="PANTHER" id="PTHR12272">
    <property type="entry name" value="DEADENYLATION COMPLEX SUBUNIT PAN3"/>
    <property type="match status" value="1"/>
</dbReference>
<dbReference type="GO" id="GO:0031251">
    <property type="term" value="C:PAN complex"/>
    <property type="evidence" value="ECO:0007669"/>
    <property type="project" value="InterPro"/>
</dbReference>
<keyword evidence="3" id="KW-0067">ATP-binding</keyword>
<sequence>MGLLHSWLPGIAGAGAAGAAWSPAVGSSLAAGATPFTRGGGGSSSSSPVPWAPQEVAVRAPGRASLAKQFMGTSLRQQLAADTYAVHAQWPTTPGGPEGLGLLPVRVGVYHSLYPLEEVYKAISSVDGQAYALRRIHPKQALGQLLLTLGCCGLAPPGHPPSLELLASAAVPSSSASGPGSALPGLSLRFTPEFSKLVGALLAAPRGGPLSTARQLVAALAERSLVEVEMLQLAQDALVSDLALECENGRLLRLLVKLGFINERPEGDVA</sequence>
<dbReference type="GO" id="GO:0005524">
    <property type="term" value="F:ATP binding"/>
    <property type="evidence" value="ECO:0007669"/>
    <property type="project" value="UniProtKB-KW"/>
</dbReference>
<evidence type="ECO:0000313" key="6">
    <source>
        <dbReference type="EMBL" id="GFH06101.1"/>
    </source>
</evidence>
<dbReference type="AlphaFoldDB" id="A0A699Y9V4"/>
<dbReference type="GO" id="GO:0000932">
    <property type="term" value="C:P-body"/>
    <property type="evidence" value="ECO:0007669"/>
    <property type="project" value="TreeGrafter"/>
</dbReference>
<dbReference type="Pfam" id="PF18101">
    <property type="entry name" value="Pan3_CK"/>
    <property type="match status" value="1"/>
</dbReference>
<dbReference type="Gene3D" id="1.20.5.5160">
    <property type="match status" value="1"/>
</dbReference>
<evidence type="ECO:0000313" key="7">
    <source>
        <dbReference type="Proteomes" id="UP000485058"/>
    </source>
</evidence>
<evidence type="ECO:0000256" key="3">
    <source>
        <dbReference type="ARBA" id="ARBA00022840"/>
    </source>
</evidence>
<name>A0A699Y9V4_HAELA</name>
<keyword evidence="7" id="KW-1185">Reference proteome</keyword>
<accession>A0A699Y9V4</accession>
<keyword evidence="2" id="KW-0547">Nucleotide-binding</keyword>
<evidence type="ECO:0000256" key="4">
    <source>
        <dbReference type="SAM" id="SignalP"/>
    </source>
</evidence>
<comment type="caution">
    <text evidence="6">The sequence shown here is derived from an EMBL/GenBank/DDBJ whole genome shotgun (WGS) entry which is preliminary data.</text>
</comment>
<evidence type="ECO:0000256" key="2">
    <source>
        <dbReference type="ARBA" id="ARBA00022741"/>
    </source>
</evidence>